<protein>
    <submittedName>
        <fullName evidence="5">DeoR family transcriptional regulator</fullName>
    </submittedName>
</protein>
<dbReference type="SUPFAM" id="SSF100950">
    <property type="entry name" value="NagB/RpiA/CoA transferase-like"/>
    <property type="match status" value="1"/>
</dbReference>
<dbReference type="InterPro" id="IPR036390">
    <property type="entry name" value="WH_DNA-bd_sf"/>
</dbReference>
<dbReference type="SMART" id="SM00420">
    <property type="entry name" value="HTH_DEOR"/>
    <property type="match status" value="1"/>
</dbReference>
<reference evidence="5 6" key="1">
    <citation type="journal article" date="2011" name="J. Bacteriol.">
        <title>Complete genome sequence of the polycyclic aromatic hydrocarbon-degrading bacterium Alteromonas sp. strain SN2.</title>
        <authorList>
            <person name="Jin H.M."/>
            <person name="Jeong H."/>
            <person name="Moon E.J."/>
            <person name="Math R.K."/>
            <person name="Lee K."/>
            <person name="Kim H.J."/>
            <person name="Jeon C.O."/>
            <person name="Oh T.K."/>
            <person name="Kim J.F."/>
        </authorList>
    </citation>
    <scope>NUCLEOTIDE SEQUENCE [LARGE SCALE GENOMIC DNA]</scope>
    <source>
        <strain evidence="6">JCM 17741 / KACC 18427 / KCTC 11700BP / SN2</strain>
    </source>
</reference>
<evidence type="ECO:0000259" key="4">
    <source>
        <dbReference type="PROSITE" id="PS51000"/>
    </source>
</evidence>
<dbReference type="PROSITE" id="PS51000">
    <property type="entry name" value="HTH_DEOR_2"/>
    <property type="match status" value="1"/>
</dbReference>
<dbReference type="Pfam" id="PF00455">
    <property type="entry name" value="DeoRC"/>
    <property type="match status" value="1"/>
</dbReference>
<sequence>MSGLSLKTSRSVDQRRAGIIKWVNTHGYAQVEFLAAQFSTSEVTIRKDLAALADQKKLIRQFGGAAPLPASHAETNVVNLPSSIKQNIGKLAANRIQQGSKIVLDCGSTIAALLPCLRDIPNLVVMTNALDAASQLTKSNNEPTILMTGGTWDSASRSFQGAMAEQLVSAYSFDIAFIGAAGIDVSRGTTTFNELTGLTRAMARAAHEVVVMATSNKLSNKMPNLELGWENISTLVTDNGISDEDKYLIEQQGVTVLVAAQNGE</sequence>
<dbReference type="InterPro" id="IPR018356">
    <property type="entry name" value="Tscrpt_reg_HTH_DeoR_CS"/>
</dbReference>
<evidence type="ECO:0000256" key="3">
    <source>
        <dbReference type="ARBA" id="ARBA00023163"/>
    </source>
</evidence>
<dbReference type="Gene3D" id="3.40.50.1360">
    <property type="match status" value="1"/>
</dbReference>
<dbReference type="HOGENOM" id="CLU_060699_1_4_6"/>
<dbReference type="PANTHER" id="PTHR30363">
    <property type="entry name" value="HTH-TYPE TRANSCRIPTIONAL REGULATOR SRLR-RELATED"/>
    <property type="match status" value="1"/>
</dbReference>
<name>F5Z6T6_ALTNA</name>
<dbReference type="SUPFAM" id="SSF46785">
    <property type="entry name" value="Winged helix' DNA-binding domain"/>
    <property type="match status" value="1"/>
</dbReference>
<dbReference type="AlphaFoldDB" id="F5Z6T6"/>
<dbReference type="PANTHER" id="PTHR30363:SF44">
    <property type="entry name" value="AGA OPERON TRANSCRIPTIONAL REPRESSOR-RELATED"/>
    <property type="match status" value="1"/>
</dbReference>
<dbReference type="Proteomes" id="UP000000683">
    <property type="component" value="Chromosome"/>
</dbReference>
<dbReference type="InterPro" id="IPR001034">
    <property type="entry name" value="DeoR_HTH"/>
</dbReference>
<organism evidence="5 6">
    <name type="scientific">Alteromonas naphthalenivorans</name>
    <dbReference type="NCBI Taxonomy" id="715451"/>
    <lineage>
        <taxon>Bacteria</taxon>
        <taxon>Pseudomonadati</taxon>
        <taxon>Pseudomonadota</taxon>
        <taxon>Gammaproteobacteria</taxon>
        <taxon>Alteromonadales</taxon>
        <taxon>Alteromonadaceae</taxon>
        <taxon>Alteromonas/Salinimonas group</taxon>
        <taxon>Alteromonas</taxon>
    </lineage>
</organism>
<gene>
    <name evidence="5" type="ordered locus">ambt_20540</name>
</gene>
<keyword evidence="3" id="KW-0804">Transcription</keyword>
<feature type="domain" description="HTH deoR-type" evidence="4">
    <location>
        <begin position="12"/>
        <end position="67"/>
    </location>
</feature>
<proteinExistence type="predicted"/>
<evidence type="ECO:0000313" key="6">
    <source>
        <dbReference type="Proteomes" id="UP000000683"/>
    </source>
</evidence>
<dbReference type="PROSITE" id="PS00894">
    <property type="entry name" value="HTH_DEOR_1"/>
    <property type="match status" value="1"/>
</dbReference>
<keyword evidence="2" id="KW-0238">DNA-binding</keyword>
<evidence type="ECO:0000256" key="1">
    <source>
        <dbReference type="ARBA" id="ARBA00023015"/>
    </source>
</evidence>
<evidence type="ECO:0000313" key="5">
    <source>
        <dbReference type="EMBL" id="AEF05599.1"/>
    </source>
</evidence>
<dbReference type="eggNOG" id="COG1349">
    <property type="taxonomic scope" value="Bacteria"/>
</dbReference>
<dbReference type="InterPro" id="IPR037171">
    <property type="entry name" value="NagB/RpiA_transferase-like"/>
</dbReference>
<dbReference type="GO" id="GO:0003700">
    <property type="term" value="F:DNA-binding transcription factor activity"/>
    <property type="evidence" value="ECO:0007669"/>
    <property type="project" value="InterPro"/>
</dbReference>
<dbReference type="GO" id="GO:0003677">
    <property type="term" value="F:DNA binding"/>
    <property type="evidence" value="ECO:0007669"/>
    <property type="project" value="UniProtKB-KW"/>
</dbReference>
<dbReference type="InterPro" id="IPR050313">
    <property type="entry name" value="Carb_Metab_HTH_regulators"/>
</dbReference>
<dbReference type="KEGG" id="alt:ambt_20540"/>
<dbReference type="Pfam" id="PF08220">
    <property type="entry name" value="HTH_DeoR"/>
    <property type="match status" value="1"/>
</dbReference>
<keyword evidence="6" id="KW-1185">Reference proteome</keyword>
<evidence type="ECO:0000256" key="2">
    <source>
        <dbReference type="ARBA" id="ARBA00023125"/>
    </source>
</evidence>
<dbReference type="InterPro" id="IPR014036">
    <property type="entry name" value="DeoR-like_C"/>
</dbReference>
<dbReference type="EMBL" id="CP002339">
    <property type="protein sequence ID" value="AEF05599.1"/>
    <property type="molecule type" value="Genomic_DNA"/>
</dbReference>
<accession>F5Z6T6</accession>
<keyword evidence="1" id="KW-0805">Transcription regulation</keyword>
<dbReference type="SMART" id="SM01134">
    <property type="entry name" value="DeoRC"/>
    <property type="match status" value="1"/>
</dbReference>